<dbReference type="EMBL" id="JAUDDZ010000016">
    <property type="protein sequence ID" value="MDM8275664.1"/>
    <property type="molecule type" value="Genomic_DNA"/>
</dbReference>
<gene>
    <name evidence="9" type="ORF">QUW28_09205</name>
</gene>
<reference evidence="10" key="1">
    <citation type="submission" date="2023-06" db="EMBL/GenBank/DDBJ databases">
        <title>Identification and characterization of horizontal gene transfer across gut microbiota members of farm animals based on homology search.</title>
        <authorList>
            <person name="Zeman M."/>
            <person name="Kubasova T."/>
            <person name="Jahodarova E."/>
            <person name="Nykrynova M."/>
            <person name="Rychlik I."/>
        </authorList>
    </citation>
    <scope>NUCLEOTIDE SEQUENCE [LARGE SCALE GENOMIC DNA]</scope>
    <source>
        <strain evidence="10">154_Feed</strain>
    </source>
</reference>
<comment type="subcellular location">
    <subcellularLocation>
        <location evidence="1">Cell membrane</location>
        <topology evidence="1">Multi-pass membrane protein</topology>
    </subcellularLocation>
</comment>
<keyword evidence="7 8" id="KW-0472">Membrane</keyword>
<accession>A0ABT7VAZ0</accession>
<dbReference type="RefSeq" id="WP_204672898.1">
    <property type="nucleotide sequence ID" value="NZ_JACJKQ010000009.1"/>
</dbReference>
<evidence type="ECO:0000313" key="9">
    <source>
        <dbReference type="EMBL" id="MDM8275664.1"/>
    </source>
</evidence>
<feature type="transmembrane region" description="Helical" evidence="8">
    <location>
        <begin position="224"/>
        <end position="242"/>
    </location>
</feature>
<proteinExistence type="inferred from homology"/>
<feature type="transmembrane region" description="Helical" evidence="8">
    <location>
        <begin position="47"/>
        <end position="65"/>
    </location>
</feature>
<name>A0ABT7VAZ0_9ACTN</name>
<keyword evidence="10" id="KW-1185">Reference proteome</keyword>
<evidence type="ECO:0000256" key="2">
    <source>
        <dbReference type="ARBA" id="ARBA00006939"/>
    </source>
</evidence>
<dbReference type="InterPro" id="IPR003689">
    <property type="entry name" value="ZIP"/>
</dbReference>
<feature type="transmembrane region" description="Helical" evidence="8">
    <location>
        <begin position="12"/>
        <end position="35"/>
    </location>
</feature>
<evidence type="ECO:0000256" key="6">
    <source>
        <dbReference type="ARBA" id="ARBA00022989"/>
    </source>
</evidence>
<evidence type="ECO:0000313" key="10">
    <source>
        <dbReference type="Proteomes" id="UP001529421"/>
    </source>
</evidence>
<protein>
    <submittedName>
        <fullName evidence="9">ZIP family metal transporter</fullName>
    </submittedName>
</protein>
<evidence type="ECO:0000256" key="5">
    <source>
        <dbReference type="ARBA" id="ARBA00022833"/>
    </source>
</evidence>
<evidence type="ECO:0000256" key="1">
    <source>
        <dbReference type="ARBA" id="ARBA00004651"/>
    </source>
</evidence>
<dbReference type="Proteomes" id="UP001529421">
    <property type="component" value="Unassembled WGS sequence"/>
</dbReference>
<reference evidence="9 10" key="2">
    <citation type="submission" date="2023-06" db="EMBL/GenBank/DDBJ databases">
        <authorList>
            <person name="Zeman M."/>
            <person name="Kubasova T."/>
            <person name="Jahodarova E."/>
            <person name="Nykrynova M."/>
            <person name="Rychlik I."/>
        </authorList>
    </citation>
    <scope>NUCLEOTIDE SEQUENCE [LARGE SCALE GENOMIC DNA]</scope>
    <source>
        <strain evidence="9 10">154_Feed</strain>
    </source>
</reference>
<feature type="transmembrane region" description="Helical" evidence="8">
    <location>
        <begin position="194"/>
        <end position="218"/>
    </location>
</feature>
<dbReference type="Pfam" id="PF02535">
    <property type="entry name" value="Zip"/>
    <property type="match status" value="1"/>
</dbReference>
<keyword evidence="5" id="KW-0862">Zinc</keyword>
<feature type="transmembrane region" description="Helical" evidence="8">
    <location>
        <begin position="77"/>
        <end position="101"/>
    </location>
</feature>
<keyword evidence="6 8" id="KW-1133">Transmembrane helix</keyword>
<comment type="similarity">
    <text evidence="2">Belongs to the ZIP transporter (TC 2.A.5) family.</text>
</comment>
<feature type="transmembrane region" description="Helical" evidence="8">
    <location>
        <begin position="156"/>
        <end position="173"/>
    </location>
</feature>
<comment type="caution">
    <text evidence="9">The sequence shown here is derived from an EMBL/GenBank/DDBJ whole genome shotgun (WGS) entry which is preliminary data.</text>
</comment>
<evidence type="ECO:0000256" key="4">
    <source>
        <dbReference type="ARBA" id="ARBA00022692"/>
    </source>
</evidence>
<dbReference type="PANTHER" id="PTHR11040">
    <property type="entry name" value="ZINC/IRON TRANSPORTER"/>
    <property type="match status" value="1"/>
</dbReference>
<keyword evidence="4 8" id="KW-0812">Transmembrane</keyword>
<organism evidence="9 10">
    <name type="scientific">Enorma phocaeensis</name>
    <dbReference type="NCBI Taxonomy" id="1871019"/>
    <lineage>
        <taxon>Bacteria</taxon>
        <taxon>Bacillati</taxon>
        <taxon>Actinomycetota</taxon>
        <taxon>Coriobacteriia</taxon>
        <taxon>Coriobacteriales</taxon>
        <taxon>Coriobacteriaceae</taxon>
        <taxon>Enorma</taxon>
    </lineage>
</organism>
<evidence type="ECO:0000256" key="7">
    <source>
        <dbReference type="ARBA" id="ARBA00023136"/>
    </source>
</evidence>
<evidence type="ECO:0000256" key="3">
    <source>
        <dbReference type="ARBA" id="ARBA00022475"/>
    </source>
</evidence>
<sequence>MLDASTLQALAWAGMGCGFTWLMTTAGSAVVLFTGKDPEKGKLTHHIFLGFAAGVMIAASVWSLLNPAIEQAEELGQIGWIPAAGGFLLGVAFLIALDSLLPHLHAEESEPEGLPSSWKRTTLLVSAVTLHNIPEGMSVGLLFAMASQTAGAAGEAYLGMAFALAIGIGLQNFPEGAAISLPLRREGMGRVKAFAAGSLSGIVEPIFGMLVVLASGWISPFMPWLLAFAAGAMIYVVVEELIPEAHLGEHSNVGTLGVIAGFVIMMVLDVALG</sequence>
<dbReference type="PANTHER" id="PTHR11040:SF211">
    <property type="entry name" value="ZINC TRANSPORTER ZIP11"/>
    <property type="match status" value="1"/>
</dbReference>
<evidence type="ECO:0000256" key="8">
    <source>
        <dbReference type="SAM" id="Phobius"/>
    </source>
</evidence>
<keyword evidence="3" id="KW-1003">Cell membrane</keyword>
<feature type="transmembrane region" description="Helical" evidence="8">
    <location>
        <begin position="254"/>
        <end position="272"/>
    </location>
</feature>